<dbReference type="InterPro" id="IPR001509">
    <property type="entry name" value="Epimerase_deHydtase"/>
</dbReference>
<dbReference type="InterPro" id="IPR036291">
    <property type="entry name" value="NAD(P)-bd_dom_sf"/>
</dbReference>
<protein>
    <submittedName>
        <fullName evidence="2">NAD(P)-dependent oxidoreductase</fullName>
    </submittedName>
</protein>
<dbReference type="EMBL" id="RFFJ01000145">
    <property type="protein sequence ID" value="RMI36388.1"/>
    <property type="molecule type" value="Genomic_DNA"/>
</dbReference>
<organism evidence="2 3">
    <name type="scientific">Streptomyces triticirhizae</name>
    <dbReference type="NCBI Taxonomy" id="2483353"/>
    <lineage>
        <taxon>Bacteria</taxon>
        <taxon>Bacillati</taxon>
        <taxon>Actinomycetota</taxon>
        <taxon>Actinomycetes</taxon>
        <taxon>Kitasatosporales</taxon>
        <taxon>Streptomycetaceae</taxon>
        <taxon>Streptomyces</taxon>
    </lineage>
</organism>
<reference evidence="2 3" key="1">
    <citation type="submission" date="2018-10" db="EMBL/GenBank/DDBJ databases">
        <title>Isolation, diversity and antifungal activity of actinobacteria from wheat.</title>
        <authorList>
            <person name="Han C."/>
        </authorList>
    </citation>
    <scope>NUCLEOTIDE SEQUENCE [LARGE SCALE GENOMIC DNA]</scope>
    <source>
        <strain evidence="2 3">NEAU-YY642</strain>
    </source>
</reference>
<proteinExistence type="predicted"/>
<dbReference type="PANTHER" id="PTHR43245:SF13">
    <property type="entry name" value="UDP-D-APIOSE_UDP-D-XYLOSE SYNTHASE 2"/>
    <property type="match status" value="1"/>
</dbReference>
<dbReference type="Proteomes" id="UP000278673">
    <property type="component" value="Unassembled WGS sequence"/>
</dbReference>
<dbReference type="PANTHER" id="PTHR43245">
    <property type="entry name" value="BIFUNCTIONAL POLYMYXIN RESISTANCE PROTEIN ARNA"/>
    <property type="match status" value="1"/>
</dbReference>
<feature type="domain" description="NAD-dependent epimerase/dehydratase" evidence="1">
    <location>
        <begin position="1"/>
        <end position="228"/>
    </location>
</feature>
<dbReference type="InterPro" id="IPR050177">
    <property type="entry name" value="Lipid_A_modif_metabolic_enz"/>
</dbReference>
<sequence>MVLGGSGFLGRQVCAGLAARGAAVLSVARRDAPGFPSVRLDVPAEGPDALAEVLAGHRATVVVNAAGAVWDYDGEALQRANVALVERLRDAVVKAPGRPRVVQLGTVFEYALPDDGRRLTESAPLEPTTAYGASKLRGAELLLAADRDGLLDAVVLRATTCLGPGLPASSLLGRVAAELRAAEARGESATVRLSPLTARRDVVDSRDLAAAVAAAATAPVTGRAVNIGSGHAVGVRRLVELLVSVSGVPATVVEESPATGRSAGVDWLAVHTGLAERLLGWRPGHDVAATVRAVWGGTTTNVEEGPD</sequence>
<accession>A0A3M2LNL5</accession>
<dbReference type="SUPFAM" id="SSF51735">
    <property type="entry name" value="NAD(P)-binding Rossmann-fold domains"/>
    <property type="match status" value="1"/>
</dbReference>
<evidence type="ECO:0000259" key="1">
    <source>
        <dbReference type="Pfam" id="PF01370"/>
    </source>
</evidence>
<keyword evidence="3" id="KW-1185">Reference proteome</keyword>
<dbReference type="AlphaFoldDB" id="A0A3M2LNL5"/>
<evidence type="ECO:0000313" key="2">
    <source>
        <dbReference type="EMBL" id="RMI36388.1"/>
    </source>
</evidence>
<evidence type="ECO:0000313" key="3">
    <source>
        <dbReference type="Proteomes" id="UP000278673"/>
    </source>
</evidence>
<dbReference type="Pfam" id="PF01370">
    <property type="entry name" value="Epimerase"/>
    <property type="match status" value="1"/>
</dbReference>
<dbReference type="Gene3D" id="3.40.50.720">
    <property type="entry name" value="NAD(P)-binding Rossmann-like Domain"/>
    <property type="match status" value="1"/>
</dbReference>
<comment type="caution">
    <text evidence="2">The sequence shown here is derived from an EMBL/GenBank/DDBJ whole genome shotgun (WGS) entry which is preliminary data.</text>
</comment>
<gene>
    <name evidence="2" type="ORF">EBN88_21640</name>
</gene>
<name>A0A3M2LNL5_9ACTN</name>